<dbReference type="InterPro" id="IPR017907">
    <property type="entry name" value="Znf_RING_CS"/>
</dbReference>
<comment type="caution">
    <text evidence="14">The sequence shown here is derived from an EMBL/GenBank/DDBJ whole genome shotgun (WGS) entry which is preliminary data.</text>
</comment>
<dbReference type="PROSITE" id="PS00518">
    <property type="entry name" value="ZF_RING_1"/>
    <property type="match status" value="1"/>
</dbReference>
<keyword evidence="9" id="KW-0862">Zinc</keyword>
<feature type="domain" description="RING-type" evidence="13">
    <location>
        <begin position="18"/>
        <end position="57"/>
    </location>
</feature>
<dbReference type="SUPFAM" id="SSF57850">
    <property type="entry name" value="RING/U-box"/>
    <property type="match status" value="1"/>
</dbReference>
<dbReference type="InterPro" id="IPR003613">
    <property type="entry name" value="Ubox_domain"/>
</dbReference>
<proteinExistence type="predicted"/>
<dbReference type="Gene3D" id="3.30.40.10">
    <property type="entry name" value="Zinc/RING finger domain, C3HC4 (zinc finger)"/>
    <property type="match status" value="2"/>
</dbReference>
<dbReference type="PANTHER" id="PTHR10131:SF157">
    <property type="entry name" value="RECEPTOR-ASSOCIATED FACTOR, PUTATIVE-RELATED"/>
    <property type="match status" value="1"/>
</dbReference>
<comment type="pathway">
    <text evidence="2">Protein modification; protein ubiquitination.</text>
</comment>
<dbReference type="InterPro" id="IPR015036">
    <property type="entry name" value="NRDP1"/>
</dbReference>
<evidence type="ECO:0000256" key="3">
    <source>
        <dbReference type="ARBA" id="ARBA00012483"/>
    </source>
</evidence>
<name>A0A8S1C2N5_9INSE</name>
<dbReference type="SMART" id="SM00184">
    <property type="entry name" value="RING"/>
    <property type="match status" value="1"/>
</dbReference>
<dbReference type="Pfam" id="PF13923">
    <property type="entry name" value="zf-C3HC4_2"/>
    <property type="match status" value="1"/>
</dbReference>
<evidence type="ECO:0000256" key="6">
    <source>
        <dbReference type="ARBA" id="ARBA00022723"/>
    </source>
</evidence>
<dbReference type="AlphaFoldDB" id="A0A8S1C2N5"/>
<evidence type="ECO:0000256" key="8">
    <source>
        <dbReference type="ARBA" id="ARBA00022786"/>
    </source>
</evidence>
<dbReference type="OrthoDB" id="1630758at2759"/>
<reference evidence="14 15" key="1">
    <citation type="submission" date="2020-04" db="EMBL/GenBank/DDBJ databases">
        <authorList>
            <person name="Alioto T."/>
            <person name="Alioto T."/>
            <person name="Gomez Garrido J."/>
        </authorList>
    </citation>
    <scope>NUCLEOTIDE SEQUENCE [LARGE SCALE GENOMIC DNA]</scope>
</reference>
<dbReference type="GO" id="GO:0008270">
    <property type="term" value="F:zinc ion binding"/>
    <property type="evidence" value="ECO:0007669"/>
    <property type="project" value="UniProtKB-KW"/>
</dbReference>
<gene>
    <name evidence="14" type="ORF">CLODIP_2_CD01837</name>
</gene>
<dbReference type="PANTHER" id="PTHR10131">
    <property type="entry name" value="TNF RECEPTOR ASSOCIATED FACTOR"/>
    <property type="match status" value="1"/>
</dbReference>
<comment type="catalytic activity">
    <reaction evidence="1">
        <text>S-ubiquitinyl-[E2 ubiquitin-conjugating enzyme]-L-cysteine + [acceptor protein]-L-lysine = [E2 ubiquitin-conjugating enzyme]-L-cysteine + N(6)-ubiquitinyl-[acceptor protein]-L-lysine.</text>
        <dbReference type="EC" id="2.3.2.27"/>
    </reaction>
</comment>
<dbReference type="SUPFAM" id="SSF49599">
    <property type="entry name" value="TRAF domain-like"/>
    <property type="match status" value="1"/>
</dbReference>
<evidence type="ECO:0000256" key="4">
    <source>
        <dbReference type="ARBA" id="ARBA00015711"/>
    </source>
</evidence>
<evidence type="ECO:0000256" key="10">
    <source>
        <dbReference type="ARBA" id="ARBA00030556"/>
    </source>
</evidence>
<keyword evidence="7 12" id="KW-0863">Zinc-finger</keyword>
<accession>A0A8S1C2N5</accession>
<keyword evidence="5" id="KW-0808">Transferase</keyword>
<dbReference type="EC" id="2.3.2.27" evidence="3"/>
<dbReference type="EMBL" id="CADEPI010000007">
    <property type="protein sequence ID" value="CAB3362104.1"/>
    <property type="molecule type" value="Genomic_DNA"/>
</dbReference>
<dbReference type="Pfam" id="PF08941">
    <property type="entry name" value="USP8_interact"/>
    <property type="match status" value="1"/>
</dbReference>
<sequence length="326" mass="37249">MGYDVVRFRGDVDEELICPICSGVLEEPLQVPKCEHTFCSRCIKEWINRQPSCPVDRMQISVSDLKPVPRILRNLLCRLTITCDNNRYGCTVEVKLDALAAHLSECEHNPTRPVSCKQGCGLVIPKDEIKDHNCVKELRSLIHSQAQKISEFQQAIAEQKFQINEQKRELQLLKDFMRAMRSCNPAMKAVCEQMERDDVVRWSNSLTRARILRWGGIISTPDPELQASVRSSLTESGCPAHLMEELMEHSHECNWPRGLNSLETRQLNRRHYENYVCKRIPGKQAVVALQCDNFHMSEDLMIIPGLVMIFANGSNFGRGLLEDVTD</sequence>
<dbReference type="SUPFAM" id="SSF160088">
    <property type="entry name" value="NRDP1 C-terminal domain-like"/>
    <property type="match status" value="1"/>
</dbReference>
<evidence type="ECO:0000256" key="9">
    <source>
        <dbReference type="ARBA" id="ARBA00022833"/>
    </source>
</evidence>
<dbReference type="PROSITE" id="PS50089">
    <property type="entry name" value="ZF_RING_2"/>
    <property type="match status" value="1"/>
</dbReference>
<evidence type="ECO:0000313" key="15">
    <source>
        <dbReference type="Proteomes" id="UP000494165"/>
    </source>
</evidence>
<keyword evidence="15" id="KW-1185">Reference proteome</keyword>
<dbReference type="InterPro" id="IPR001841">
    <property type="entry name" value="Znf_RING"/>
</dbReference>
<dbReference type="InterPro" id="IPR013083">
    <property type="entry name" value="Znf_RING/FYVE/PHD"/>
</dbReference>
<dbReference type="GO" id="GO:0061630">
    <property type="term" value="F:ubiquitin protein ligase activity"/>
    <property type="evidence" value="ECO:0007669"/>
    <property type="project" value="UniProtKB-EC"/>
</dbReference>
<evidence type="ECO:0000256" key="12">
    <source>
        <dbReference type="PROSITE-ProRule" id="PRU00175"/>
    </source>
</evidence>
<evidence type="ECO:0000313" key="14">
    <source>
        <dbReference type="EMBL" id="CAB3362104.1"/>
    </source>
</evidence>
<dbReference type="GO" id="GO:0043122">
    <property type="term" value="P:regulation of canonical NF-kappaB signal transduction"/>
    <property type="evidence" value="ECO:0007669"/>
    <property type="project" value="TreeGrafter"/>
</dbReference>
<dbReference type="SMART" id="SM00504">
    <property type="entry name" value="Ubox"/>
    <property type="match status" value="1"/>
</dbReference>
<evidence type="ECO:0000256" key="11">
    <source>
        <dbReference type="ARBA" id="ARBA00031762"/>
    </source>
</evidence>
<evidence type="ECO:0000256" key="5">
    <source>
        <dbReference type="ARBA" id="ARBA00022679"/>
    </source>
</evidence>
<dbReference type="GO" id="GO:0016567">
    <property type="term" value="P:protein ubiquitination"/>
    <property type="evidence" value="ECO:0007669"/>
    <property type="project" value="InterPro"/>
</dbReference>
<keyword evidence="6" id="KW-0479">Metal-binding</keyword>
<protein>
    <recommendedName>
        <fullName evidence="4">E3 ubiquitin-protein ligase NRDP1</fullName>
        <ecNumber evidence="3">2.3.2.27</ecNumber>
    </recommendedName>
    <alternativeName>
        <fullName evidence="10">RING finger protein 41</fullName>
    </alternativeName>
    <alternativeName>
        <fullName evidence="11">RING-type E3 ubiquitin transferase NRDP1</fullName>
    </alternativeName>
</protein>
<dbReference type="Proteomes" id="UP000494165">
    <property type="component" value="Unassembled WGS sequence"/>
</dbReference>
<evidence type="ECO:0000256" key="7">
    <source>
        <dbReference type="ARBA" id="ARBA00022771"/>
    </source>
</evidence>
<keyword evidence="8" id="KW-0833">Ubl conjugation pathway</keyword>
<dbReference type="InterPro" id="IPR037255">
    <property type="entry name" value="NRDP1_C"/>
</dbReference>
<evidence type="ECO:0000259" key="13">
    <source>
        <dbReference type="PROSITE" id="PS50089"/>
    </source>
</evidence>
<evidence type="ECO:0000256" key="2">
    <source>
        <dbReference type="ARBA" id="ARBA00004906"/>
    </source>
</evidence>
<organism evidence="14 15">
    <name type="scientific">Cloeon dipterum</name>
    <dbReference type="NCBI Taxonomy" id="197152"/>
    <lineage>
        <taxon>Eukaryota</taxon>
        <taxon>Metazoa</taxon>
        <taxon>Ecdysozoa</taxon>
        <taxon>Arthropoda</taxon>
        <taxon>Hexapoda</taxon>
        <taxon>Insecta</taxon>
        <taxon>Pterygota</taxon>
        <taxon>Palaeoptera</taxon>
        <taxon>Ephemeroptera</taxon>
        <taxon>Pisciforma</taxon>
        <taxon>Baetidae</taxon>
        <taxon>Cloeon</taxon>
    </lineage>
</organism>
<evidence type="ECO:0000256" key="1">
    <source>
        <dbReference type="ARBA" id="ARBA00000900"/>
    </source>
</evidence>